<organism evidence="2 3">
    <name type="scientific">Sistotremastrum suecicum HHB10207 ss-3</name>
    <dbReference type="NCBI Taxonomy" id="1314776"/>
    <lineage>
        <taxon>Eukaryota</taxon>
        <taxon>Fungi</taxon>
        <taxon>Dikarya</taxon>
        <taxon>Basidiomycota</taxon>
        <taxon>Agaricomycotina</taxon>
        <taxon>Agaricomycetes</taxon>
        <taxon>Sistotremastrales</taxon>
        <taxon>Sistotremastraceae</taxon>
        <taxon>Sistotremastrum</taxon>
    </lineage>
</organism>
<dbReference type="OrthoDB" id="2674421at2759"/>
<evidence type="ECO:0008006" key="4">
    <source>
        <dbReference type="Google" id="ProtNLM"/>
    </source>
</evidence>
<name>A0A165WIP8_9AGAM</name>
<dbReference type="Proteomes" id="UP000076798">
    <property type="component" value="Unassembled WGS sequence"/>
</dbReference>
<keyword evidence="3" id="KW-1185">Reference proteome</keyword>
<gene>
    <name evidence="2" type="ORF">SISSUDRAFT_1067977</name>
</gene>
<evidence type="ECO:0000313" key="3">
    <source>
        <dbReference type="Proteomes" id="UP000076798"/>
    </source>
</evidence>
<evidence type="ECO:0000256" key="1">
    <source>
        <dbReference type="SAM" id="MobiDB-lite"/>
    </source>
</evidence>
<protein>
    <recommendedName>
        <fullName evidence="4">WW domain-containing protein</fullName>
    </recommendedName>
</protein>
<dbReference type="AlphaFoldDB" id="A0A165WIP8"/>
<accession>A0A165WIP8</accession>
<proteinExistence type="predicted"/>
<feature type="region of interest" description="Disordered" evidence="1">
    <location>
        <begin position="1"/>
        <end position="37"/>
    </location>
</feature>
<sequence length="413" mass="47521">MFGVSLGRVRPSSTGPLPLSNGIRSSSGDNYRSHTHPREELLEGQHRQFRHDLRPVAPGTMKKARYRDKNIDPRSTFSLRYCLLLSRPYRLTRSIQRHYHIPQGLFVYSDEDLSLPPIGWTEQCHPEGQTYWCHFHKKIVTAENMRDPLVAQTIVDWITKLEELMAVNSHTLGNSRELVVGLGSNNACEYYLVDHSQQLLYWIEQTDTPLLGLPAVSSISHLRLLLRQQYYVHLELFCMHVGVTQFVQDRLMSTLAFYCIDGMTSMLSTSPYAPGQCQKFLHILGGVPTSNAAIGYKTFIVARLLAEIYGAYFIHFRGEASPRLARSQRLFPQAPIHTDLWYHVVNTILWCVPMKHCQNLQNQWIDKLCNRYQLQDFLRQMSLEWSSSVYYSTGMILYVSYLSSASANFSATF</sequence>
<reference evidence="2 3" key="1">
    <citation type="journal article" date="2016" name="Mol. Biol. Evol.">
        <title>Comparative Genomics of Early-Diverging Mushroom-Forming Fungi Provides Insights into the Origins of Lignocellulose Decay Capabilities.</title>
        <authorList>
            <person name="Nagy L.G."/>
            <person name="Riley R."/>
            <person name="Tritt A."/>
            <person name="Adam C."/>
            <person name="Daum C."/>
            <person name="Floudas D."/>
            <person name="Sun H."/>
            <person name="Yadav J.S."/>
            <person name="Pangilinan J."/>
            <person name="Larsson K.H."/>
            <person name="Matsuura K."/>
            <person name="Barry K."/>
            <person name="Labutti K."/>
            <person name="Kuo R."/>
            <person name="Ohm R.A."/>
            <person name="Bhattacharya S.S."/>
            <person name="Shirouzu T."/>
            <person name="Yoshinaga Y."/>
            <person name="Martin F.M."/>
            <person name="Grigoriev I.V."/>
            <person name="Hibbett D.S."/>
        </authorList>
    </citation>
    <scope>NUCLEOTIDE SEQUENCE [LARGE SCALE GENOMIC DNA]</scope>
    <source>
        <strain evidence="2 3">HHB10207 ss-3</strain>
    </source>
</reference>
<dbReference type="EMBL" id="KV428746">
    <property type="protein sequence ID" value="KZT31199.1"/>
    <property type="molecule type" value="Genomic_DNA"/>
</dbReference>
<evidence type="ECO:0000313" key="2">
    <source>
        <dbReference type="EMBL" id="KZT31199.1"/>
    </source>
</evidence>